<dbReference type="GO" id="GO:0016788">
    <property type="term" value="F:hydrolase activity, acting on ester bonds"/>
    <property type="evidence" value="ECO:0007669"/>
    <property type="project" value="InterPro"/>
</dbReference>
<dbReference type="PANTHER" id="PTHR45648">
    <property type="entry name" value="GDSL LIPASE/ACYLHYDROLASE FAMILY PROTEIN (AFU_ORTHOLOGUE AFUA_4G14700)"/>
    <property type="match status" value="1"/>
</dbReference>
<feature type="signal peptide" evidence="2">
    <location>
        <begin position="1"/>
        <end position="20"/>
    </location>
</feature>
<sequence>MLAQTCSLLLAALLAAGAASSPTPDWSAPSRGLKHFVTLTNTPTSGSSTTQTGFTVNGTAPSAANPIGNPSLPGWTTSGGLNWLGFDITEFNQTTILSYNLAVGGATTDTTLIPTYKEGIATFVDQVDTFYGSYVRGKAPWVSWKDVLVGVWIANNDVGESYARNDTLSLYTKVSARYFEQVQRLYDAGARNFVLLTCAPQQLTPLMLEKGPESNAKLAAAVDLYNQILEGNASKFDKSHRGSRVWLVRTAGAYKTALNDPQAYGAPDATCTNEDGLSCLWWNNYHPGIQIHRLLGRDVVETVGRPWFRSS</sequence>
<dbReference type="Proteomes" id="UP000639643">
    <property type="component" value="Unassembled WGS sequence"/>
</dbReference>
<dbReference type="Gene3D" id="3.40.50.1110">
    <property type="entry name" value="SGNH hydrolase"/>
    <property type="match status" value="1"/>
</dbReference>
<protein>
    <submittedName>
        <fullName evidence="3">Cellulose-binding gdsl lipase acylhydrolase</fullName>
    </submittedName>
</protein>
<accession>A0A8H6MNA1</accession>
<name>A0A8H6MNA1_9PEZI</name>
<dbReference type="OrthoDB" id="1600564at2759"/>
<feature type="chain" id="PRO_5034621531" evidence="2">
    <location>
        <begin position="21"/>
        <end position="311"/>
    </location>
</feature>
<dbReference type="InterPro" id="IPR001087">
    <property type="entry name" value="GDSL"/>
</dbReference>
<evidence type="ECO:0000256" key="1">
    <source>
        <dbReference type="ARBA" id="ARBA00022801"/>
    </source>
</evidence>
<dbReference type="EMBL" id="WIGM01001284">
    <property type="protein sequence ID" value="KAF6802248.1"/>
    <property type="molecule type" value="Genomic_DNA"/>
</dbReference>
<dbReference type="SUPFAM" id="SSF52266">
    <property type="entry name" value="SGNH hydrolase"/>
    <property type="match status" value="1"/>
</dbReference>
<dbReference type="PANTHER" id="PTHR45648:SF22">
    <property type="entry name" value="GDSL LIPASE_ACYLHYDROLASE FAMILY PROTEIN (AFU_ORTHOLOGUE AFUA_4G14700)"/>
    <property type="match status" value="1"/>
</dbReference>
<gene>
    <name evidence="3" type="ORF">CMUS01_15415</name>
</gene>
<evidence type="ECO:0000313" key="3">
    <source>
        <dbReference type="EMBL" id="KAF6802248.1"/>
    </source>
</evidence>
<evidence type="ECO:0000313" key="4">
    <source>
        <dbReference type="Proteomes" id="UP000639643"/>
    </source>
</evidence>
<keyword evidence="1 3" id="KW-0378">Hydrolase</keyword>
<dbReference type="InterPro" id="IPR051058">
    <property type="entry name" value="GDSL_Est/Lipase"/>
</dbReference>
<dbReference type="Pfam" id="PF00657">
    <property type="entry name" value="Lipase_GDSL"/>
    <property type="match status" value="1"/>
</dbReference>
<organism evidence="3 4">
    <name type="scientific">Colletotrichum musicola</name>
    <dbReference type="NCBI Taxonomy" id="2175873"/>
    <lineage>
        <taxon>Eukaryota</taxon>
        <taxon>Fungi</taxon>
        <taxon>Dikarya</taxon>
        <taxon>Ascomycota</taxon>
        <taxon>Pezizomycotina</taxon>
        <taxon>Sordariomycetes</taxon>
        <taxon>Hypocreomycetidae</taxon>
        <taxon>Glomerellales</taxon>
        <taxon>Glomerellaceae</taxon>
        <taxon>Colletotrichum</taxon>
        <taxon>Colletotrichum orchidearum species complex</taxon>
    </lineage>
</organism>
<dbReference type="AlphaFoldDB" id="A0A8H6MNA1"/>
<reference evidence="3" key="1">
    <citation type="journal article" date="2020" name="Phytopathology">
        <title>Genome Sequence Resources of Colletotrichum truncatum, C. plurivorum, C. musicola, and C. sojae: Four Species Pathogenic to Soybean (Glycine max).</title>
        <authorList>
            <person name="Rogerio F."/>
            <person name="Boufleur T.R."/>
            <person name="Ciampi-Guillardi M."/>
            <person name="Sukno S.A."/>
            <person name="Thon M.R."/>
            <person name="Massola Junior N.S."/>
            <person name="Baroncelli R."/>
        </authorList>
    </citation>
    <scope>NUCLEOTIDE SEQUENCE</scope>
    <source>
        <strain evidence="3">LFN0074</strain>
    </source>
</reference>
<comment type="caution">
    <text evidence="3">The sequence shown here is derived from an EMBL/GenBank/DDBJ whole genome shotgun (WGS) entry which is preliminary data.</text>
</comment>
<keyword evidence="4" id="KW-1185">Reference proteome</keyword>
<dbReference type="InterPro" id="IPR036514">
    <property type="entry name" value="SGNH_hydro_sf"/>
</dbReference>
<dbReference type="CDD" id="cd01846">
    <property type="entry name" value="fatty_acyltransferase_like"/>
    <property type="match status" value="1"/>
</dbReference>
<proteinExistence type="predicted"/>
<keyword evidence="2" id="KW-0732">Signal</keyword>
<evidence type="ECO:0000256" key="2">
    <source>
        <dbReference type="SAM" id="SignalP"/>
    </source>
</evidence>